<dbReference type="CDD" id="cd09008">
    <property type="entry name" value="MTAN"/>
    <property type="match status" value="1"/>
</dbReference>
<comment type="pathway">
    <text evidence="1">Amino-acid biosynthesis; L-methionine biosynthesis via salvage pathway; S-methyl-5-thio-alpha-D-ribose 1-phosphate from S-methyl-5'-thioadenosine (hydrolase route): step 1/2.</text>
</comment>
<proteinExistence type="predicted"/>
<reference evidence="7" key="1">
    <citation type="submission" date="2020-10" db="EMBL/GenBank/DDBJ databases">
        <authorList>
            <person name="Gilroy R."/>
        </authorList>
    </citation>
    <scope>NUCLEOTIDE SEQUENCE</scope>
    <source>
        <strain evidence="7">CHK190-19873</strain>
    </source>
</reference>
<sequence>MKVGILCAGDTEFLPFQKYLEEETVTKKAMLSFHQGKIGSVPVVALYSGVCKVNAAIAAQLLIDVFQTDVIINAGTAGGIDEGVRLFDTVVADGMAYHDVADDILTEFHPWLPSIYFAPSQKLLELMRTYSKSVKYRILFGTAVTGEAFVENDRRREIAEKYHPLTVDMETAAIAHVCYVNEIPFLSVRTVTDTARHDGIENFEKNCERASDISAEIVASFVRCVLPRF</sequence>
<evidence type="ECO:0000256" key="4">
    <source>
        <dbReference type="ARBA" id="ARBA00022801"/>
    </source>
</evidence>
<keyword evidence="3" id="KW-0028">Amino-acid biosynthesis</keyword>
<dbReference type="PANTHER" id="PTHR46832:SF1">
    <property type="entry name" value="5'-METHYLTHIOADENOSINE_S-ADENOSYLHOMOCYSTEINE NUCLEOSIDASE"/>
    <property type="match status" value="1"/>
</dbReference>
<dbReference type="InterPro" id="IPR035994">
    <property type="entry name" value="Nucleoside_phosphorylase_sf"/>
</dbReference>
<evidence type="ECO:0000313" key="8">
    <source>
        <dbReference type="Proteomes" id="UP000823935"/>
    </source>
</evidence>
<dbReference type="PANTHER" id="PTHR46832">
    <property type="entry name" value="5'-METHYLTHIOADENOSINE/S-ADENOSYLHOMOCYSTEINE NUCLEOSIDASE"/>
    <property type="match status" value="1"/>
</dbReference>
<accession>A0A9D1ET30</accession>
<keyword evidence="5" id="KW-0486">Methionine biosynthesis</keyword>
<dbReference type="AlphaFoldDB" id="A0A9D1ET30"/>
<dbReference type="GO" id="GO:0008782">
    <property type="term" value="F:adenosylhomocysteine nucleosidase activity"/>
    <property type="evidence" value="ECO:0007669"/>
    <property type="project" value="UniProtKB-EC"/>
</dbReference>
<dbReference type="InterPro" id="IPR010049">
    <property type="entry name" value="MTA_SAH_Nsdase"/>
</dbReference>
<dbReference type="EC" id="3.2.2.9" evidence="2"/>
<dbReference type="Gene3D" id="3.40.50.1580">
    <property type="entry name" value="Nucleoside phosphorylase domain"/>
    <property type="match status" value="1"/>
</dbReference>
<keyword evidence="7" id="KW-0326">Glycosidase</keyword>
<evidence type="ECO:0000259" key="6">
    <source>
        <dbReference type="Pfam" id="PF01048"/>
    </source>
</evidence>
<dbReference type="NCBIfam" id="TIGR01704">
    <property type="entry name" value="MTA_SAH-Nsdase"/>
    <property type="match status" value="1"/>
</dbReference>
<gene>
    <name evidence="7" type="primary">mtnN</name>
    <name evidence="7" type="ORF">IAB44_08505</name>
</gene>
<keyword evidence="4 7" id="KW-0378">Hydrolase</keyword>
<dbReference type="EMBL" id="DVIQ01000043">
    <property type="protein sequence ID" value="HIS31567.1"/>
    <property type="molecule type" value="Genomic_DNA"/>
</dbReference>
<dbReference type="GO" id="GO:0005829">
    <property type="term" value="C:cytosol"/>
    <property type="evidence" value="ECO:0007669"/>
    <property type="project" value="TreeGrafter"/>
</dbReference>
<dbReference type="SUPFAM" id="SSF53167">
    <property type="entry name" value="Purine and uridine phosphorylases"/>
    <property type="match status" value="1"/>
</dbReference>
<dbReference type="GO" id="GO:0019509">
    <property type="term" value="P:L-methionine salvage from methylthioadenosine"/>
    <property type="evidence" value="ECO:0007669"/>
    <property type="project" value="InterPro"/>
</dbReference>
<dbReference type="Pfam" id="PF01048">
    <property type="entry name" value="PNP_UDP_1"/>
    <property type="match status" value="1"/>
</dbReference>
<reference evidence="7" key="2">
    <citation type="journal article" date="2021" name="PeerJ">
        <title>Extensive microbial diversity within the chicken gut microbiome revealed by metagenomics and culture.</title>
        <authorList>
            <person name="Gilroy R."/>
            <person name="Ravi A."/>
            <person name="Getino M."/>
            <person name="Pursley I."/>
            <person name="Horton D.L."/>
            <person name="Alikhan N.F."/>
            <person name="Baker D."/>
            <person name="Gharbi K."/>
            <person name="Hall N."/>
            <person name="Watson M."/>
            <person name="Adriaenssens E.M."/>
            <person name="Foster-Nyarko E."/>
            <person name="Jarju S."/>
            <person name="Secka A."/>
            <person name="Antonio M."/>
            <person name="Oren A."/>
            <person name="Chaudhuri R.R."/>
            <person name="La Ragione R."/>
            <person name="Hildebrand F."/>
            <person name="Pallen M.J."/>
        </authorList>
    </citation>
    <scope>NUCLEOTIDE SEQUENCE</scope>
    <source>
        <strain evidence="7">CHK190-19873</strain>
    </source>
</reference>
<organism evidence="7 8">
    <name type="scientific">Candidatus Limivivens intestinipullorum</name>
    <dbReference type="NCBI Taxonomy" id="2840858"/>
    <lineage>
        <taxon>Bacteria</taxon>
        <taxon>Bacillati</taxon>
        <taxon>Bacillota</taxon>
        <taxon>Clostridia</taxon>
        <taxon>Lachnospirales</taxon>
        <taxon>Lachnospiraceae</taxon>
        <taxon>Lachnospiraceae incertae sedis</taxon>
        <taxon>Candidatus Limivivens</taxon>
    </lineage>
</organism>
<evidence type="ECO:0000256" key="1">
    <source>
        <dbReference type="ARBA" id="ARBA00004945"/>
    </source>
</evidence>
<dbReference type="Proteomes" id="UP000823935">
    <property type="component" value="Unassembled WGS sequence"/>
</dbReference>
<evidence type="ECO:0000313" key="7">
    <source>
        <dbReference type="EMBL" id="HIS31567.1"/>
    </source>
</evidence>
<feature type="domain" description="Nucleoside phosphorylase" evidence="6">
    <location>
        <begin position="2"/>
        <end position="223"/>
    </location>
</feature>
<dbReference type="GO" id="GO:0008930">
    <property type="term" value="F:methylthioadenosine nucleosidase activity"/>
    <property type="evidence" value="ECO:0007669"/>
    <property type="project" value="InterPro"/>
</dbReference>
<dbReference type="InterPro" id="IPR000845">
    <property type="entry name" value="Nucleoside_phosphorylase_d"/>
</dbReference>
<comment type="caution">
    <text evidence="7">The sequence shown here is derived from an EMBL/GenBank/DDBJ whole genome shotgun (WGS) entry which is preliminary data.</text>
</comment>
<dbReference type="GO" id="GO:0009164">
    <property type="term" value="P:nucleoside catabolic process"/>
    <property type="evidence" value="ECO:0007669"/>
    <property type="project" value="InterPro"/>
</dbReference>
<protein>
    <recommendedName>
        <fullName evidence="2">adenosylhomocysteine nucleosidase</fullName>
        <ecNumber evidence="2">3.2.2.9</ecNumber>
    </recommendedName>
</protein>
<name>A0A9D1ET30_9FIRM</name>
<evidence type="ECO:0000256" key="3">
    <source>
        <dbReference type="ARBA" id="ARBA00022605"/>
    </source>
</evidence>
<evidence type="ECO:0000256" key="2">
    <source>
        <dbReference type="ARBA" id="ARBA00011974"/>
    </source>
</evidence>
<evidence type="ECO:0000256" key="5">
    <source>
        <dbReference type="ARBA" id="ARBA00023167"/>
    </source>
</evidence>
<dbReference type="GO" id="GO:0019284">
    <property type="term" value="P:L-methionine salvage from S-adenosylmethionine"/>
    <property type="evidence" value="ECO:0007669"/>
    <property type="project" value="TreeGrafter"/>
</dbReference>